<organism evidence="2 3">
    <name type="scientific">Mucilaginibacter aquariorum</name>
    <dbReference type="NCBI Taxonomy" id="2967225"/>
    <lineage>
        <taxon>Bacteria</taxon>
        <taxon>Pseudomonadati</taxon>
        <taxon>Bacteroidota</taxon>
        <taxon>Sphingobacteriia</taxon>
        <taxon>Sphingobacteriales</taxon>
        <taxon>Sphingobacteriaceae</taxon>
        <taxon>Mucilaginibacter</taxon>
    </lineage>
</organism>
<sequence length="71" mass="8187">MNDFFTASTATFFYFLVAGSAIVYLILKFDKQNRKKLNKVLAQAQDVQPLYMKKAAEYKLQTLKMASNNKK</sequence>
<dbReference type="EMBL" id="JANHOH010000002">
    <property type="protein sequence ID" value="MCQ6958869.1"/>
    <property type="molecule type" value="Genomic_DNA"/>
</dbReference>
<name>A0ABT1T2Q5_9SPHI</name>
<evidence type="ECO:0000313" key="2">
    <source>
        <dbReference type="EMBL" id="MCQ6958869.1"/>
    </source>
</evidence>
<accession>A0ABT1T2Q5</accession>
<evidence type="ECO:0000256" key="1">
    <source>
        <dbReference type="SAM" id="Phobius"/>
    </source>
</evidence>
<keyword evidence="1" id="KW-0472">Membrane</keyword>
<keyword evidence="3" id="KW-1185">Reference proteome</keyword>
<protein>
    <submittedName>
        <fullName evidence="2">Uncharacterized protein</fullName>
    </submittedName>
</protein>
<keyword evidence="1" id="KW-0812">Transmembrane</keyword>
<comment type="caution">
    <text evidence="2">The sequence shown here is derived from an EMBL/GenBank/DDBJ whole genome shotgun (WGS) entry which is preliminary data.</text>
</comment>
<feature type="transmembrane region" description="Helical" evidence="1">
    <location>
        <begin position="6"/>
        <end position="27"/>
    </location>
</feature>
<dbReference type="Proteomes" id="UP001204376">
    <property type="component" value="Unassembled WGS sequence"/>
</dbReference>
<reference evidence="2 3" key="1">
    <citation type="submission" date="2022-07" db="EMBL/GenBank/DDBJ databases">
        <title>Mucilaginibacter sp. JC4.</title>
        <authorList>
            <person name="Le V."/>
            <person name="Ko S.-R."/>
            <person name="Ahn C.-Y."/>
            <person name="Oh H.-M."/>
        </authorList>
    </citation>
    <scope>NUCLEOTIDE SEQUENCE [LARGE SCALE GENOMIC DNA]</scope>
    <source>
        <strain evidence="2 3">JC4</strain>
    </source>
</reference>
<gene>
    <name evidence="2" type="ORF">NPE20_12920</name>
</gene>
<keyword evidence="1" id="KW-1133">Transmembrane helix</keyword>
<proteinExistence type="predicted"/>
<dbReference type="RefSeq" id="WP_256539064.1">
    <property type="nucleotide sequence ID" value="NZ_JANHOH010000002.1"/>
</dbReference>
<evidence type="ECO:0000313" key="3">
    <source>
        <dbReference type="Proteomes" id="UP001204376"/>
    </source>
</evidence>